<name>A0A391NZL8_9EUKA</name>
<gene>
    <name evidence="1" type="ORF">KIPB_000280</name>
</gene>
<proteinExistence type="predicted"/>
<organism evidence="1 2">
    <name type="scientific">Kipferlia bialata</name>
    <dbReference type="NCBI Taxonomy" id="797122"/>
    <lineage>
        <taxon>Eukaryota</taxon>
        <taxon>Metamonada</taxon>
        <taxon>Carpediemonas-like organisms</taxon>
        <taxon>Kipferlia</taxon>
    </lineage>
</organism>
<comment type="caution">
    <text evidence="1">The sequence shown here is derived from an EMBL/GenBank/DDBJ whole genome shotgun (WGS) entry which is preliminary data.</text>
</comment>
<evidence type="ECO:0000313" key="1">
    <source>
        <dbReference type="EMBL" id="GCA61972.1"/>
    </source>
</evidence>
<dbReference type="Proteomes" id="UP000265618">
    <property type="component" value="Unassembled WGS sequence"/>
</dbReference>
<dbReference type="EMBL" id="BDIP01000029">
    <property type="protein sequence ID" value="GCA61972.1"/>
    <property type="molecule type" value="Genomic_DNA"/>
</dbReference>
<accession>A0A391NZL8</accession>
<reference evidence="1 2" key="1">
    <citation type="journal article" date="2018" name="PLoS ONE">
        <title>The draft genome of Kipferlia bialata reveals reductive genome evolution in fornicate parasites.</title>
        <authorList>
            <person name="Tanifuji G."/>
            <person name="Takabayashi S."/>
            <person name="Kume K."/>
            <person name="Takagi M."/>
            <person name="Nakayama T."/>
            <person name="Kamikawa R."/>
            <person name="Inagaki Y."/>
            <person name="Hashimoto T."/>
        </authorList>
    </citation>
    <scope>NUCLEOTIDE SEQUENCE [LARGE SCALE GENOMIC DNA]</scope>
    <source>
        <strain evidence="1">NY0173</strain>
    </source>
</reference>
<sequence>MLSASRKQGLSGSHQFKMPLYEDEDVCDSVTVAKTSGSQVQVRTKRYRDIVRAPYALDGVQWRRVNQSNSPVGKCVALPPHSLESLEMGFLSLLVDDTYDLSALPVRSHFPVLTPDADQSHRDDLGALAAGDVVLVTVGLFPAVGSVEGDIWPSLSDLRPLSQDCVPAGILPLVLPFVVDSADQSSLGAVTLDVSPYEMGYYQVGVSSDLPCLLDLPDSDYPKTLVTGVDTGAWTVPEFITACWNHAHSLKVSGSHTTFLFFPTRAGPLDVVQSSIHGAPFSGMGEDKGIWDSSAPISRNEHNGKGVHSLMNAIHKDMNSPEHRIVLIYHNIGEDNYRPVVGIRRMPHGLPLLTTPMVCRHKRLCYRKGTENATIPWIHRVAGPVVCPSGLLQTGHVSARMPYDFTKTHNRNFNRDCAADFLSASLPPIQGYSEVDLDGSLGSFAHHAGEKGSSLASRLRQEDTFLEYKGVGPIQFEDDTSWLIDVYKALLPVLPGTLCGLLNTSILTGRETCIGIGVEEHGKGSKNLSVPLSLERLHPSLLAVMVTYFFAGVYDRLPGAMDISIEREQHLCLRPALNIDSPLYSELVRMTVHNDGTGAYLQVSIDTTRALRPDGSEQARLPLFHTCRPTDVPLHQSPHLCLQDDGAGSHRIQRMDNSLLQRTVSTNMVTWAPAAPSKRVVVLVGTEPGAFKAYCMELALQRPSPDHRAVVSAVVGAPGADMEDPHDLPFLPLIRMTELGPTGFGCRHIQLFRCESASDTLEAKKLRAVVSKCFQVFGECRFVCLGFGEGSAPISSPHTVVSDTESGRCIPWVLIEPRRPLLARGQPVTYGADLSVALERSGVTLMSTGGLVPTSIDAKHAINSLRGGQEDPGLVCAVLSSVTPESGDSTPSGLVPSCLGDMTLEREVGRLQKEMFLVGVVMDPRVADTVSADSLNQVVAAAQGLVRKHCFRGIALVLRGESKLRLSGMTSLFRCPVVHVAVPYFQTSTYHKASSLSFAIRAIHGYRTLDAPEMFPDLRHVLELENVTVWDSIHSAMSGKTDDVAVCAKMLVDVLGAAGRRALCQSCWYCILGANIEVKLDETLLTTLTGSDICRHSPTRLLGRDLDCGTLGIENPYYAAVILGVVHSEDWRCGGDRTRAIDPCHASLRHVMTDERFLRFLSQGYLCDSTASDLCGRTEGPREGFYYLDVLDTFLEAVVTLNHMTPTLMTAIQLCAKDLRRHSESSLLRASFDQVMFARVITNLNTCIESAREDMCGEQVSLCHVSLMILTKYLKDNMRRDPHAYLPYESAIVSQLKVMLSSSPYSAALGVDAAVFILESLEVGSPPASPIPQALQPIMREALLVSQALTGRGHHIYHLQKHFPSLKPSACLVGCLDGTRNTVRRTDLKSIQFDSTIAHYPVCLASSKSLHQAAILMKLRHEWVLPDTVTSDINIRSALENNLGHDRRRPLAWGVSHDCVYPLILRQVREGEGQMAQVLGNDAVKRLRYDARCNPSDEVKCTVEGYTVVWCQFGDGSRFQALNGYDARDPSAQGTTAPCQCAIVYIPGVTVPIAVIGPQSSA</sequence>
<evidence type="ECO:0000313" key="2">
    <source>
        <dbReference type="Proteomes" id="UP000265618"/>
    </source>
</evidence>
<keyword evidence="2" id="KW-1185">Reference proteome</keyword>
<protein>
    <submittedName>
        <fullName evidence="1">Uncharacterized protein</fullName>
    </submittedName>
</protein>